<evidence type="ECO:0000313" key="1">
    <source>
        <dbReference type="EMBL" id="ORO89322.1"/>
    </source>
</evidence>
<reference evidence="1 3" key="1">
    <citation type="journal article" date="2016" name="Eur. J. Clin. Microbiol. Infect. Dis.">
        <title>Whole genome sequencing as a tool for phylogenetic analysis of clinical strains of Mitis group streptococci.</title>
        <authorList>
            <person name="Rasmussen L.H."/>
            <person name="Dargis R."/>
            <person name="Hojholt K."/>
            <person name="Christensen J.J."/>
            <person name="Skovgaard O."/>
            <person name="Justesen U.S."/>
            <person name="Rosenvinge F.S."/>
            <person name="Moser C."/>
            <person name="Lukjancenko O."/>
            <person name="Rasmussen S."/>
            <person name="Nielsen X.C."/>
        </authorList>
    </citation>
    <scope>NUCLEOTIDE SEQUENCE [LARGE SCALE GENOMIC DNA]</scope>
    <source>
        <strain evidence="1 3">RH_50738_11</strain>
    </source>
</reference>
<dbReference type="AlphaFoldDB" id="A0AAX0N9V2"/>
<dbReference type="EMBL" id="NCVE01000004">
    <property type="protein sequence ID" value="ORO91264.1"/>
    <property type="molecule type" value="Genomic_DNA"/>
</dbReference>
<feature type="non-terminal residue" evidence="1">
    <location>
        <position position="53"/>
    </location>
</feature>
<name>A0AAX0N9V2_STRMT</name>
<evidence type="ECO:0000313" key="2">
    <source>
        <dbReference type="EMBL" id="ORO91264.1"/>
    </source>
</evidence>
<proteinExistence type="predicted"/>
<comment type="caution">
    <text evidence="1">The sequence shown here is derived from an EMBL/GenBank/DDBJ whole genome shotgun (WGS) entry which is preliminary data.</text>
</comment>
<gene>
    <name evidence="2" type="ORF">B7701_00605</name>
    <name evidence="1" type="ORF">B7701_06615</name>
</gene>
<accession>A0AAX0N9V2</accession>
<protein>
    <submittedName>
        <fullName evidence="1">Acyl-CoA thioesterase</fullName>
    </submittedName>
</protein>
<sequence length="53" mass="6091">MTVNIELISQTDLADESFYIAINGLEPRAMYCVEMYLSDYYCINAPLLLDHDV</sequence>
<dbReference type="Proteomes" id="UP000193441">
    <property type="component" value="Unassembled WGS sequence"/>
</dbReference>
<evidence type="ECO:0000313" key="3">
    <source>
        <dbReference type="Proteomes" id="UP000193441"/>
    </source>
</evidence>
<organism evidence="1 3">
    <name type="scientific">Streptococcus mitis</name>
    <dbReference type="NCBI Taxonomy" id="28037"/>
    <lineage>
        <taxon>Bacteria</taxon>
        <taxon>Bacillati</taxon>
        <taxon>Bacillota</taxon>
        <taxon>Bacilli</taxon>
        <taxon>Lactobacillales</taxon>
        <taxon>Streptococcaceae</taxon>
        <taxon>Streptococcus</taxon>
        <taxon>Streptococcus mitis group</taxon>
    </lineage>
</organism>
<dbReference type="EMBL" id="NCVE01000027">
    <property type="protein sequence ID" value="ORO89322.1"/>
    <property type="molecule type" value="Genomic_DNA"/>
</dbReference>
<reference evidence="1" key="2">
    <citation type="submission" date="2017-04" db="EMBL/GenBank/DDBJ databases">
        <authorList>
            <person name="Nielsen X.C."/>
            <person name="Rasmussen L.H."/>
            <person name="Hoejholt K."/>
            <person name="Rasmussen S."/>
            <person name="Christensen J.J."/>
        </authorList>
    </citation>
    <scope>NUCLEOTIDE SEQUENCE</scope>
    <source>
        <strain evidence="1">RH_50738_11</strain>
    </source>
</reference>